<sequence length="767" mass="85302">MRALRIVVTGLVQGVGFRPFIDRLVRQIGLNGFVRNVGGSEVEIWVEGDEEGLYEFLAALFNEKPPPALIDEVVFEEESPLGYNGFTILKSGESRILRSNIPPDFAVCKHCLEEVLDPSNRRYMYPFNSCAWCGPRFSMMYRSPYDRENTSMAKYVLCEDCMREYRDPSNVRRHHAQGISCPRDGPRLTLYDRGFTRIDVGDPLVEAARLIDEGYIVAVKGLGGYHIASLATDDDVVQRLRERKRRPRKPFAVMGLDTSILELLVYMDEADREVLESPQAPILLLPKREDSPVSRLVSPGLSHEGVFIAYTPLHFILLMHTRDKFLVMTSGNVSGEPMCRDDECARSKLSQIVDFFLVHDRDIVNRVDDSVLRKTGGEYVLLRRSRGFAPAWIKIPVRLEREVVAFGGDLNNTGGVGFEDKVVLTQYIGDLESYNAQVELLNAIEYMVRNYGVSLRDSVIVVDKHPLYHSRRLGVEYAERHGIPVVEVQHHYAHVLGAAIDRGLSGRVAGLAVDGVGWGDDSTVWGGEILVFDAGKPGAYRRVASIDHIPLTSDKDTLKPARLVYGYLARKGWNLDEVVKVVGVRDPRVLSEARVVFRMVDLGRYTLASSTGRLIDMVAALLNPSIERSFEGEPAIWLESLAHSGTPRLLEGVRFFIDDGVMRLDYYGLVTNIIEMRGAVEPGVLAASFLYSLGYYYGELIAGTVKGEGVSSVVVSGGAAVNEYLYKGLKERLTLEGLEPLLPRNIPPGDGGLSFGQVVAGGLIRLT</sequence>
<dbReference type="Proteomes" id="UP000001068">
    <property type="component" value="Chromosome"/>
</dbReference>
<dbReference type="InterPro" id="IPR006070">
    <property type="entry name" value="Sua5-like_dom"/>
</dbReference>
<dbReference type="PROSITE" id="PS51163">
    <property type="entry name" value="YRDC"/>
    <property type="match status" value="1"/>
</dbReference>
<dbReference type="Gene3D" id="3.30.420.360">
    <property type="match status" value="1"/>
</dbReference>
<evidence type="ECO:0000259" key="10">
    <source>
        <dbReference type="PROSITE" id="PS51160"/>
    </source>
</evidence>
<accession>E8R9E7</accession>
<dbReference type="PANTHER" id="PTHR42959">
    <property type="entry name" value="CARBAMOYLTRANSFERASE"/>
    <property type="match status" value="1"/>
</dbReference>
<dbReference type="InterPro" id="IPR055128">
    <property type="entry name" value="HypF_C_2"/>
</dbReference>
<evidence type="ECO:0000256" key="5">
    <source>
        <dbReference type="ARBA" id="ARBA00022771"/>
    </source>
</evidence>
<keyword evidence="6" id="KW-0862">Zinc</keyword>
<dbReference type="SUPFAM" id="SSF55821">
    <property type="entry name" value="YrdC/RibB"/>
    <property type="match status" value="1"/>
</dbReference>
<dbReference type="EMBL" id="CP002363">
    <property type="protein sequence ID" value="ADV65123.1"/>
    <property type="molecule type" value="Genomic_DNA"/>
</dbReference>
<dbReference type="PIRSF" id="PIRSF006256">
    <property type="entry name" value="CMPcnvr_hdrg_mat"/>
    <property type="match status" value="1"/>
</dbReference>
<evidence type="ECO:0000256" key="9">
    <source>
        <dbReference type="PROSITE-ProRule" id="PRU00520"/>
    </source>
</evidence>
<protein>
    <recommendedName>
        <fullName evidence="8">Carbamoyltransferase</fullName>
        <ecNumber evidence="8">6.2.-.-</ecNumber>
    </recommendedName>
</protein>
<dbReference type="NCBIfam" id="TIGR00143">
    <property type="entry name" value="hypF"/>
    <property type="match status" value="1"/>
</dbReference>
<dbReference type="PROSITE" id="PS51160">
    <property type="entry name" value="ACYLPHOSPHATASE_3"/>
    <property type="match status" value="1"/>
</dbReference>
<reference evidence="12 13" key="2">
    <citation type="journal article" date="2011" name="Stand. Genomic Sci.">
        <title>Complete genome sequence of Desulfurococcus mucosus type strain (O7/1).</title>
        <authorList>
            <person name="Wirth R."/>
            <person name="Chertkov O."/>
            <person name="Held B."/>
            <person name="Lapidus A."/>
            <person name="Nolan M."/>
            <person name="Lucas S."/>
            <person name="Hammon N."/>
            <person name="Deshpande S."/>
            <person name="Cheng J.F."/>
            <person name="Tapia R."/>
            <person name="Han C."/>
            <person name="Goodwin L."/>
            <person name="Pitluck S."/>
            <person name="Liolios K."/>
            <person name="Ioanna P."/>
            <person name="Ivanova N."/>
            <person name="Mavromatis K."/>
            <person name="Mikhailova N."/>
            <person name="Pati A."/>
            <person name="Chen A."/>
            <person name="Palaniappan K."/>
            <person name="Land M."/>
            <person name="Hauser L."/>
            <person name="Chang Y.J."/>
            <person name="Jeffries C.D."/>
            <person name="Bilek Y."/>
            <person name="Hader T."/>
            <person name="Rohde M."/>
            <person name="Spring S."/>
            <person name="Sikorski J."/>
            <person name="Goker M."/>
            <person name="Woyke T."/>
            <person name="Bristow J."/>
            <person name="Eisen J.A."/>
            <person name="Markowitz V."/>
            <person name="Hugenholtz P."/>
            <person name="Kyrpides N.C."/>
            <person name="Klenk H.P."/>
        </authorList>
    </citation>
    <scope>NUCLEOTIDE SEQUENCE [LARGE SCALE GENOMIC DNA]</scope>
    <source>
        <strain evidence="13">ATCC 35584 / DSM 2162 / JCM 9187 / O7/1</strain>
    </source>
</reference>
<organism evidence="12 13">
    <name type="scientific">Desulfurococcus mucosus (strain ATCC 35584 / DSM 2162 / JCM 9187 / O7/1)</name>
    <dbReference type="NCBI Taxonomy" id="765177"/>
    <lineage>
        <taxon>Archaea</taxon>
        <taxon>Thermoproteota</taxon>
        <taxon>Thermoprotei</taxon>
        <taxon>Desulfurococcales</taxon>
        <taxon>Desulfurococcaceae</taxon>
        <taxon>Desulfurococcus</taxon>
    </lineage>
</organism>
<dbReference type="STRING" id="765177.Desmu_0819"/>
<evidence type="ECO:0000256" key="4">
    <source>
        <dbReference type="ARBA" id="ARBA00022723"/>
    </source>
</evidence>
<dbReference type="InterPro" id="IPR041440">
    <property type="entry name" value="HypF_C"/>
</dbReference>
<comment type="catalytic activity">
    <reaction evidence="9">
        <text>an acyl phosphate + H2O = a carboxylate + phosphate + H(+)</text>
        <dbReference type="Rhea" id="RHEA:14965"/>
        <dbReference type="ChEBI" id="CHEBI:15377"/>
        <dbReference type="ChEBI" id="CHEBI:15378"/>
        <dbReference type="ChEBI" id="CHEBI:29067"/>
        <dbReference type="ChEBI" id="CHEBI:43474"/>
        <dbReference type="ChEBI" id="CHEBI:59918"/>
        <dbReference type="EC" id="3.6.1.7"/>
    </reaction>
</comment>
<dbReference type="OrthoDB" id="371970at2157"/>
<evidence type="ECO:0000256" key="1">
    <source>
        <dbReference type="ARBA" id="ARBA00004711"/>
    </source>
</evidence>
<dbReference type="InterPro" id="IPR017968">
    <property type="entry name" value="Acylphosphatase_CS"/>
</dbReference>
<keyword evidence="5" id="KW-0863">Zinc-finger</keyword>
<dbReference type="UniPathway" id="UPA00335"/>
<dbReference type="AlphaFoldDB" id="E8R9E7"/>
<dbReference type="GO" id="GO:0003725">
    <property type="term" value="F:double-stranded RNA binding"/>
    <property type="evidence" value="ECO:0007669"/>
    <property type="project" value="InterPro"/>
</dbReference>
<evidence type="ECO:0000313" key="13">
    <source>
        <dbReference type="Proteomes" id="UP000001068"/>
    </source>
</evidence>
<evidence type="ECO:0000256" key="2">
    <source>
        <dbReference type="ARBA" id="ARBA00008097"/>
    </source>
</evidence>
<dbReference type="Gene3D" id="3.30.420.40">
    <property type="match status" value="1"/>
</dbReference>
<dbReference type="InterPro" id="IPR001792">
    <property type="entry name" value="Acylphosphatase-like_dom"/>
</dbReference>
<dbReference type="Gene3D" id="3.90.870.50">
    <property type="match status" value="1"/>
</dbReference>
<feature type="active site" evidence="9">
    <location>
        <position position="36"/>
    </location>
</feature>
<comment type="pathway">
    <text evidence="1">Protein modification; [NiFe] hydrogenase maturation.</text>
</comment>
<dbReference type="InterPro" id="IPR051060">
    <property type="entry name" value="Carbamoyltrans_HypF-like"/>
</dbReference>
<dbReference type="Pfam" id="PF22521">
    <property type="entry name" value="HypF_C_2"/>
    <property type="match status" value="1"/>
</dbReference>
<name>E8R9E7_DESM0</name>
<dbReference type="KEGG" id="dmu:Desmu_0819"/>
<gene>
    <name evidence="12" type="ordered locus">Desmu_0819</name>
</gene>
<proteinExistence type="inferred from homology"/>
<evidence type="ECO:0000256" key="7">
    <source>
        <dbReference type="ARBA" id="ARBA00048220"/>
    </source>
</evidence>
<feature type="domain" description="YrdC-like" evidence="11">
    <location>
        <begin position="201"/>
        <end position="387"/>
    </location>
</feature>
<dbReference type="EC" id="6.2.-.-" evidence="8"/>
<keyword evidence="4" id="KW-0479">Metal-binding</keyword>
<comment type="catalytic activity">
    <reaction evidence="7">
        <text>C-terminal L-cysteinyl-[HypE protein] + carbamoyl phosphate + ATP + H2O = C-terminal S-carboxamide-L-cysteinyl-[HypE protein] + AMP + phosphate + diphosphate + H(+)</text>
        <dbReference type="Rhea" id="RHEA:55636"/>
        <dbReference type="Rhea" id="RHEA-COMP:14247"/>
        <dbReference type="Rhea" id="RHEA-COMP:14392"/>
        <dbReference type="ChEBI" id="CHEBI:15377"/>
        <dbReference type="ChEBI" id="CHEBI:15378"/>
        <dbReference type="ChEBI" id="CHEBI:30616"/>
        <dbReference type="ChEBI" id="CHEBI:33019"/>
        <dbReference type="ChEBI" id="CHEBI:43474"/>
        <dbReference type="ChEBI" id="CHEBI:58228"/>
        <dbReference type="ChEBI" id="CHEBI:76913"/>
        <dbReference type="ChEBI" id="CHEBI:139126"/>
        <dbReference type="ChEBI" id="CHEBI:456215"/>
    </reaction>
</comment>
<evidence type="ECO:0000313" key="12">
    <source>
        <dbReference type="EMBL" id="ADV65123.1"/>
    </source>
</evidence>
<evidence type="ECO:0000256" key="6">
    <source>
        <dbReference type="ARBA" id="ARBA00022833"/>
    </source>
</evidence>
<dbReference type="GO" id="GO:0051604">
    <property type="term" value="P:protein maturation"/>
    <property type="evidence" value="ECO:0007669"/>
    <property type="project" value="TreeGrafter"/>
</dbReference>
<dbReference type="GeneID" id="10153515"/>
<dbReference type="PROSITE" id="PS00150">
    <property type="entry name" value="ACYLPHOSPHATASE_1"/>
    <property type="match status" value="1"/>
</dbReference>
<dbReference type="InterPro" id="IPR004421">
    <property type="entry name" value="Carbamoyltransferase_HypF"/>
</dbReference>
<dbReference type="InterPro" id="IPR036046">
    <property type="entry name" value="Acylphosphatase-like_dom_sf"/>
</dbReference>
<evidence type="ECO:0000256" key="3">
    <source>
        <dbReference type="ARBA" id="ARBA00022598"/>
    </source>
</evidence>
<keyword evidence="3" id="KW-0436">Ligase</keyword>
<comment type="similarity">
    <text evidence="2 8">Belongs to the carbamoyltransferase HypF family.</text>
</comment>
<dbReference type="GO" id="GO:0016743">
    <property type="term" value="F:carboxyl- or carbamoyltransferase activity"/>
    <property type="evidence" value="ECO:0007669"/>
    <property type="project" value="UniProtKB-UniRule"/>
</dbReference>
<keyword evidence="13" id="KW-1185">Reference proteome</keyword>
<dbReference type="Pfam" id="PF17788">
    <property type="entry name" value="HypF_C"/>
    <property type="match status" value="1"/>
</dbReference>
<dbReference type="Pfam" id="PF07503">
    <property type="entry name" value="zf-HYPF"/>
    <property type="match status" value="2"/>
</dbReference>
<dbReference type="eggNOG" id="arCOG01187">
    <property type="taxonomic scope" value="Archaea"/>
</dbReference>
<dbReference type="GO" id="GO:0016874">
    <property type="term" value="F:ligase activity"/>
    <property type="evidence" value="ECO:0007669"/>
    <property type="project" value="UniProtKB-UniRule"/>
</dbReference>
<dbReference type="Pfam" id="PF00708">
    <property type="entry name" value="Acylphosphatase"/>
    <property type="match status" value="1"/>
</dbReference>
<evidence type="ECO:0000259" key="11">
    <source>
        <dbReference type="PROSITE" id="PS51163"/>
    </source>
</evidence>
<dbReference type="GO" id="GO:0003998">
    <property type="term" value="F:acylphosphatase activity"/>
    <property type="evidence" value="ECO:0007669"/>
    <property type="project" value="UniProtKB-EC"/>
</dbReference>
<dbReference type="PANTHER" id="PTHR42959:SF1">
    <property type="entry name" value="CARBAMOYLTRANSFERASE HYPF"/>
    <property type="match status" value="1"/>
</dbReference>
<reference evidence="13" key="1">
    <citation type="submission" date="2010-11" db="EMBL/GenBank/DDBJ databases">
        <title>The complete genome of Desulfurococcus mucosus DSM 2162.</title>
        <authorList>
            <consortium name="US DOE Joint Genome Institute (JGI-PGF)"/>
            <person name="Lucas S."/>
            <person name="Copeland A."/>
            <person name="Lapidus A."/>
            <person name="Bruce D."/>
            <person name="Goodwin L."/>
            <person name="Pitluck S."/>
            <person name="Kyrpides N."/>
            <person name="Mavromatis K."/>
            <person name="Pagani I."/>
            <person name="Ivanova N."/>
            <person name="Ovchinnikova G."/>
            <person name="Chertkov O."/>
            <person name="Held B."/>
            <person name="Brettin T."/>
            <person name="Detter J.C."/>
            <person name="Tapia R."/>
            <person name="Han C."/>
            <person name="Land M."/>
            <person name="Hauser L."/>
            <person name="Markowitz V."/>
            <person name="Cheng J.-F."/>
            <person name="Hugenholtz P."/>
            <person name="Woyke T."/>
            <person name="Wu D."/>
            <person name="Wirth R."/>
            <person name="Bilek Y."/>
            <person name="Hader T."/>
            <person name="Klenk H.-P."/>
            <person name="Eisen J.A."/>
        </authorList>
    </citation>
    <scope>NUCLEOTIDE SEQUENCE [LARGE SCALE GENOMIC DNA]</scope>
    <source>
        <strain evidence="13">ATCC 35584 / DSM 2162 / JCM 9187 / O7/1</strain>
    </source>
</reference>
<dbReference type="SUPFAM" id="SSF54975">
    <property type="entry name" value="Acylphosphatase/BLUF domain-like"/>
    <property type="match status" value="1"/>
</dbReference>
<dbReference type="Gene3D" id="3.30.110.120">
    <property type="match status" value="1"/>
</dbReference>
<feature type="active site" evidence="9">
    <location>
        <position position="18"/>
    </location>
</feature>
<dbReference type="GO" id="GO:0008270">
    <property type="term" value="F:zinc ion binding"/>
    <property type="evidence" value="ECO:0007669"/>
    <property type="project" value="UniProtKB-KW"/>
</dbReference>
<dbReference type="Pfam" id="PF01300">
    <property type="entry name" value="Sua5_yciO_yrdC"/>
    <property type="match status" value="1"/>
</dbReference>
<dbReference type="InterPro" id="IPR011125">
    <property type="entry name" value="Znf_HypF"/>
</dbReference>
<dbReference type="HOGENOM" id="CLU_009164_0_0_2"/>
<evidence type="ECO:0000256" key="8">
    <source>
        <dbReference type="PIRNR" id="PIRNR006256"/>
    </source>
</evidence>
<dbReference type="RefSeq" id="WP_013562345.1">
    <property type="nucleotide sequence ID" value="NC_014961.1"/>
</dbReference>
<feature type="domain" description="Acylphosphatase-like" evidence="10">
    <location>
        <begin position="3"/>
        <end position="90"/>
    </location>
</feature>
<dbReference type="InterPro" id="IPR017945">
    <property type="entry name" value="DHBP_synth_RibB-like_a/b_dom"/>
</dbReference>
<keyword evidence="9" id="KW-0378">Hydrolase</keyword>